<accession>A0AAD9PN80</accession>
<dbReference type="GO" id="GO:0005739">
    <property type="term" value="C:mitochondrion"/>
    <property type="evidence" value="ECO:0007669"/>
    <property type="project" value="TreeGrafter"/>
</dbReference>
<dbReference type="RefSeq" id="XP_067804503.1">
    <property type="nucleotide sequence ID" value="XM_067945712.1"/>
</dbReference>
<keyword evidence="1" id="KW-0418">Kinase</keyword>
<dbReference type="SUPFAM" id="SSF111331">
    <property type="entry name" value="NAD kinase/diacylglycerol kinase-like"/>
    <property type="match status" value="2"/>
</dbReference>
<dbReference type="EMBL" id="JALLKP010000001">
    <property type="protein sequence ID" value="KAK2197661.1"/>
    <property type="molecule type" value="Genomic_DNA"/>
</dbReference>
<dbReference type="Gene3D" id="2.60.200.30">
    <property type="entry name" value="Probable inorganic polyphosphate/atp-NAD kinase, domain 2"/>
    <property type="match status" value="1"/>
</dbReference>
<dbReference type="PANTHER" id="PTHR13158">
    <property type="match status" value="1"/>
</dbReference>
<dbReference type="GeneID" id="94334962"/>
<keyword evidence="1" id="KW-0808">Transferase</keyword>
<organism evidence="1 2">
    <name type="scientific">Babesia duncani</name>
    <dbReference type="NCBI Taxonomy" id="323732"/>
    <lineage>
        <taxon>Eukaryota</taxon>
        <taxon>Sar</taxon>
        <taxon>Alveolata</taxon>
        <taxon>Apicomplexa</taxon>
        <taxon>Aconoidasida</taxon>
        <taxon>Piroplasmida</taxon>
        <taxon>Babesiidae</taxon>
        <taxon>Babesia</taxon>
    </lineage>
</organism>
<proteinExistence type="predicted"/>
<dbReference type="InterPro" id="IPR016064">
    <property type="entry name" value="NAD/diacylglycerol_kinase_sf"/>
</dbReference>
<dbReference type="InterPro" id="IPR017437">
    <property type="entry name" value="ATP-NAD_kinase_PpnK-typ_C"/>
</dbReference>
<dbReference type="GO" id="GO:0003951">
    <property type="term" value="F:NAD+ kinase activity"/>
    <property type="evidence" value="ECO:0007669"/>
    <property type="project" value="InterPro"/>
</dbReference>
<dbReference type="Gene3D" id="3.40.50.10330">
    <property type="entry name" value="Probable inorganic polyphosphate/atp-NAD kinase, domain 1"/>
    <property type="match status" value="1"/>
</dbReference>
<keyword evidence="2" id="KW-1185">Reference proteome</keyword>
<dbReference type="PANTHER" id="PTHR13158:SF5">
    <property type="entry name" value="NAD KINASE 2, MITOCHONDRIAL"/>
    <property type="match status" value="1"/>
</dbReference>
<protein>
    <submittedName>
        <fullName evidence="1">Bifunctional Inorganic polyphosphate-ATP-NAD kinase</fullName>
    </submittedName>
</protein>
<dbReference type="GO" id="GO:0019674">
    <property type="term" value="P:NAD+ metabolic process"/>
    <property type="evidence" value="ECO:0007669"/>
    <property type="project" value="InterPro"/>
</dbReference>
<evidence type="ECO:0000313" key="1">
    <source>
        <dbReference type="EMBL" id="KAK2197661.1"/>
    </source>
</evidence>
<comment type="caution">
    <text evidence="1">The sequence shown here is derived from an EMBL/GenBank/DDBJ whole genome shotgun (WGS) entry which is preliminary data.</text>
</comment>
<sequence>MRDLYKALDINRILVLEKITKYDLEILNGLSPDEIRQRFPLAYKTHYTHKKIMQTLLNQLQYKYKIHANVLRAQSRGLTIIDCENSAFPPDIIISAGGDGTFLEAASLIPPLKTRNNKPLWVIGINTDPERSMGALCVSYFERENWFKHPNDDTKLEDACPSVKLSSRFPGNAYSLPKPNKIRFIDDDLCTRTNTCENGKREIADITSASFNSNGVAVPMNVQNALVGTNISSLYDITYEDYVGTLLQRLLVQRDFDPIVRQRIRLKLFKQCCKIENIPYDSSTLENQLFKETGSKFDTDDLNQTETMAEGLSVPYGAINDVMIADQSFGKTFYALVQIDDNPIMRVKSSGVLITTGLLEL</sequence>
<dbReference type="KEGG" id="bdw:94334962"/>
<gene>
    <name evidence="1" type="ORF">BdWA1_000664</name>
</gene>
<reference evidence="1" key="1">
    <citation type="journal article" date="2023" name="Nat. Microbiol.">
        <title>Babesia duncani multi-omics identifies virulence factors and drug targets.</title>
        <authorList>
            <person name="Singh P."/>
            <person name="Lonardi S."/>
            <person name="Liang Q."/>
            <person name="Vydyam P."/>
            <person name="Khabirova E."/>
            <person name="Fang T."/>
            <person name="Gihaz S."/>
            <person name="Thekkiniath J."/>
            <person name="Munshi M."/>
            <person name="Abel S."/>
            <person name="Ciampossin L."/>
            <person name="Batugedara G."/>
            <person name="Gupta M."/>
            <person name="Lu X.M."/>
            <person name="Lenz T."/>
            <person name="Chakravarty S."/>
            <person name="Cornillot E."/>
            <person name="Hu Y."/>
            <person name="Ma W."/>
            <person name="Gonzalez L.M."/>
            <person name="Sanchez S."/>
            <person name="Estrada K."/>
            <person name="Sanchez-Flores A."/>
            <person name="Montero E."/>
            <person name="Harb O.S."/>
            <person name="Le Roch K.G."/>
            <person name="Mamoun C.B."/>
        </authorList>
    </citation>
    <scope>NUCLEOTIDE SEQUENCE</scope>
    <source>
        <strain evidence="1">WA1</strain>
    </source>
</reference>
<evidence type="ECO:0000313" key="2">
    <source>
        <dbReference type="Proteomes" id="UP001214638"/>
    </source>
</evidence>
<dbReference type="Proteomes" id="UP001214638">
    <property type="component" value="Unassembled WGS sequence"/>
</dbReference>
<name>A0AAD9PN80_9APIC</name>
<dbReference type="AlphaFoldDB" id="A0AAD9PN80"/>
<dbReference type="InterPro" id="IPR017438">
    <property type="entry name" value="ATP-NAD_kinase_N"/>
</dbReference>